<accession>A0A6N6MDX6</accession>
<dbReference type="SUPFAM" id="SSF54427">
    <property type="entry name" value="NTF2-like"/>
    <property type="match status" value="1"/>
</dbReference>
<dbReference type="Proteomes" id="UP000441333">
    <property type="component" value="Unassembled WGS sequence"/>
</dbReference>
<dbReference type="RefSeq" id="WP_150940142.1">
    <property type="nucleotide sequence ID" value="NZ_WAAT01000050.1"/>
</dbReference>
<sequence>MLNRFTVLFLFACVLNLHAQDTEKIDTTTVKKVEFTVDKEVVLTLDGTIKTFYEVLSAKKDTLRNWKQFKFLFKKDAKLIPTGEGKMGVYQVGYLSPDEYKKKSSEWFKTHGFLIHELHRKTQIYGNIAQVFSTFEAHHDLSDEEPFLRGINSFQLLYDEERWWIINVFWTHETHRYLIPKEYLPRKGRY</sequence>
<feature type="signal peptide" evidence="1">
    <location>
        <begin position="1"/>
        <end position="19"/>
    </location>
</feature>
<proteinExistence type="predicted"/>
<reference evidence="2 3" key="1">
    <citation type="submission" date="2019-09" db="EMBL/GenBank/DDBJ databases">
        <authorList>
            <person name="Cao W.R."/>
        </authorList>
    </citation>
    <scope>NUCLEOTIDE SEQUENCE [LARGE SCALE GENOMIC DNA]</scope>
    <source>
        <strain evidence="2 3">B1N29</strain>
    </source>
</reference>
<keyword evidence="1" id="KW-0732">Signal</keyword>
<dbReference type="Gene3D" id="3.10.450.50">
    <property type="match status" value="1"/>
</dbReference>
<dbReference type="AlphaFoldDB" id="A0A6N6MDX6"/>
<comment type="caution">
    <text evidence="2">The sequence shown here is derived from an EMBL/GenBank/DDBJ whole genome shotgun (WGS) entry which is preliminary data.</text>
</comment>
<keyword evidence="3" id="KW-1185">Reference proteome</keyword>
<evidence type="ECO:0000313" key="3">
    <source>
        <dbReference type="Proteomes" id="UP000441333"/>
    </source>
</evidence>
<name>A0A6N6MDX6_9FLAO</name>
<protein>
    <recommendedName>
        <fullName evidence="4">SnoaL-like domain-containing protein</fullName>
    </recommendedName>
</protein>
<feature type="chain" id="PRO_5026923240" description="SnoaL-like domain-containing protein" evidence="1">
    <location>
        <begin position="20"/>
        <end position="190"/>
    </location>
</feature>
<evidence type="ECO:0000256" key="1">
    <source>
        <dbReference type="SAM" id="SignalP"/>
    </source>
</evidence>
<evidence type="ECO:0008006" key="4">
    <source>
        <dbReference type="Google" id="ProtNLM"/>
    </source>
</evidence>
<gene>
    <name evidence="2" type="ORF">F6U93_12050</name>
</gene>
<dbReference type="InterPro" id="IPR032710">
    <property type="entry name" value="NTF2-like_dom_sf"/>
</dbReference>
<dbReference type="EMBL" id="WAAT01000050">
    <property type="protein sequence ID" value="KAB1067146.1"/>
    <property type="molecule type" value="Genomic_DNA"/>
</dbReference>
<evidence type="ECO:0000313" key="2">
    <source>
        <dbReference type="EMBL" id="KAB1067146.1"/>
    </source>
</evidence>
<organism evidence="2 3">
    <name type="scientific">Pseudotamlana haliotis</name>
    <dbReference type="NCBI Taxonomy" id="2614804"/>
    <lineage>
        <taxon>Bacteria</taxon>
        <taxon>Pseudomonadati</taxon>
        <taxon>Bacteroidota</taxon>
        <taxon>Flavobacteriia</taxon>
        <taxon>Flavobacteriales</taxon>
        <taxon>Flavobacteriaceae</taxon>
        <taxon>Pseudotamlana</taxon>
    </lineage>
</organism>